<comment type="caution">
    <text evidence="1">The sequence shown here is derived from an EMBL/GenBank/DDBJ whole genome shotgun (WGS) entry which is preliminary data.</text>
</comment>
<proteinExistence type="predicted"/>
<keyword evidence="2" id="KW-1185">Reference proteome</keyword>
<dbReference type="Proteomes" id="UP000295818">
    <property type="component" value="Unassembled WGS sequence"/>
</dbReference>
<reference evidence="1 2" key="1">
    <citation type="journal article" date="2015" name="Stand. Genomic Sci.">
        <title>Genomic Encyclopedia of Bacterial and Archaeal Type Strains, Phase III: the genomes of soil and plant-associated and newly described type strains.</title>
        <authorList>
            <person name="Whitman W.B."/>
            <person name="Woyke T."/>
            <person name="Klenk H.P."/>
            <person name="Zhou Y."/>
            <person name="Lilburn T.G."/>
            <person name="Beck B.J."/>
            <person name="De Vos P."/>
            <person name="Vandamme P."/>
            <person name="Eisen J.A."/>
            <person name="Garrity G."/>
            <person name="Hugenholtz P."/>
            <person name="Kyrpides N.C."/>
        </authorList>
    </citation>
    <scope>NUCLEOTIDE SEQUENCE [LARGE SCALE GENOMIC DNA]</scope>
    <source>
        <strain evidence="1 2">VKM Ac-2538</strain>
    </source>
</reference>
<name>A0ABY2B685_9ACTN</name>
<dbReference type="RefSeq" id="WP_132197446.1">
    <property type="nucleotide sequence ID" value="NZ_SLWM01000045.1"/>
</dbReference>
<dbReference type="EMBL" id="SLWM01000045">
    <property type="protein sequence ID" value="TCO08540.1"/>
    <property type="molecule type" value="Genomic_DNA"/>
</dbReference>
<evidence type="ECO:0000313" key="2">
    <source>
        <dbReference type="Proteomes" id="UP000295818"/>
    </source>
</evidence>
<gene>
    <name evidence="1" type="ORF">EV644_1456</name>
</gene>
<evidence type="ECO:0008006" key="3">
    <source>
        <dbReference type="Google" id="ProtNLM"/>
    </source>
</evidence>
<sequence>MPSPLFSTYRSGENRVTSSTMAVFERIDLALVQELLESASGIGDELRAVSFENQVVGDGSVPDARISARFTWWFETKTARGGYASEGHDRNQVRLHASQLEGDPDTRLFVLTPDPGQPAWFDELDGVDEVVRGQIIWFSFASLADAIRVLLSDPTRLVSEQTKFLLTELTALYEADGLLSNDDTVVVAAKSAWGEYIKYAAYVCQPDRSFRDGLTHFGFYYQGKIQATVPRILSWTPNIVLSHEAAARSIASGNTTLGSLITQLLADGVRSEGGAHGIMLLSPHGGVDTVQLAGPIENDTKTASGRGWAWTLSQRYTSLERLQGGVVRTSQL</sequence>
<accession>A0ABY2B685</accession>
<evidence type="ECO:0000313" key="1">
    <source>
        <dbReference type="EMBL" id="TCO08540.1"/>
    </source>
</evidence>
<organism evidence="1 2">
    <name type="scientific">Kribbella orskensis</name>
    <dbReference type="NCBI Taxonomy" id="2512216"/>
    <lineage>
        <taxon>Bacteria</taxon>
        <taxon>Bacillati</taxon>
        <taxon>Actinomycetota</taxon>
        <taxon>Actinomycetes</taxon>
        <taxon>Propionibacteriales</taxon>
        <taxon>Kribbellaceae</taxon>
        <taxon>Kribbella</taxon>
    </lineage>
</organism>
<protein>
    <recommendedName>
        <fullName evidence="3">Restriction endonuclease</fullName>
    </recommendedName>
</protein>